<dbReference type="PANTHER" id="PTHR43479:SF11">
    <property type="entry name" value="ACREF_ENVCD OPERON REPRESSOR-RELATED"/>
    <property type="match status" value="1"/>
</dbReference>
<dbReference type="Pfam" id="PF00440">
    <property type="entry name" value="TetR_N"/>
    <property type="match status" value="1"/>
</dbReference>
<feature type="domain" description="HTH tetR-type" evidence="3">
    <location>
        <begin position="2"/>
        <end position="62"/>
    </location>
</feature>
<dbReference type="PRINTS" id="PR00455">
    <property type="entry name" value="HTHTETR"/>
</dbReference>
<feature type="DNA-binding region" description="H-T-H motif" evidence="2">
    <location>
        <begin position="25"/>
        <end position="44"/>
    </location>
</feature>
<evidence type="ECO:0000313" key="5">
    <source>
        <dbReference type="Proteomes" id="UP000030019"/>
    </source>
</evidence>
<sequence>MANKKEFILDTAEKMFVEQGFDQTSIAQILDATQIARGTLYYYFTSKEEIMDAIIERWISRSFEQMHTWVERKGLSILERLMGALAALNMKEEGQEILDHLHTPQNALLHEKTNQILLSKAPEILSPLLQEAIQAGEMQTAYPYESIEMMLTYSLQIFNTSFQTLNRQEQEQKVQAFIYLLEKIFQTKEGYFRPLTQLIH</sequence>
<name>A0A0A0DG20_9STRE</name>
<dbReference type="PATRIC" id="fig|176090.4.peg.473"/>
<comment type="caution">
    <text evidence="4">The sequence shown here is derived from an EMBL/GenBank/DDBJ whole genome shotgun (WGS) entry which is preliminary data.</text>
</comment>
<accession>A0A0A0DG20</accession>
<dbReference type="PROSITE" id="PS50977">
    <property type="entry name" value="HTH_TETR_2"/>
    <property type="match status" value="1"/>
</dbReference>
<dbReference type="GO" id="GO:0003677">
    <property type="term" value="F:DNA binding"/>
    <property type="evidence" value="ECO:0007669"/>
    <property type="project" value="UniProtKB-UniRule"/>
</dbReference>
<evidence type="ECO:0000259" key="3">
    <source>
        <dbReference type="PROSITE" id="PS50977"/>
    </source>
</evidence>
<dbReference type="InterPro" id="IPR009057">
    <property type="entry name" value="Homeodomain-like_sf"/>
</dbReference>
<dbReference type="PANTHER" id="PTHR43479">
    <property type="entry name" value="ACREF/ENVCD OPERON REPRESSOR-RELATED"/>
    <property type="match status" value="1"/>
</dbReference>
<dbReference type="InterPro" id="IPR050624">
    <property type="entry name" value="HTH-type_Tx_Regulator"/>
</dbReference>
<proteinExistence type="predicted"/>
<evidence type="ECO:0000256" key="1">
    <source>
        <dbReference type="ARBA" id="ARBA00023125"/>
    </source>
</evidence>
<dbReference type="SUPFAM" id="SSF46689">
    <property type="entry name" value="Homeodomain-like"/>
    <property type="match status" value="1"/>
</dbReference>
<gene>
    <name evidence="4" type="ORF">SSIN_0480</name>
</gene>
<evidence type="ECO:0000313" key="4">
    <source>
        <dbReference type="EMBL" id="KGM37686.1"/>
    </source>
</evidence>
<dbReference type="InterPro" id="IPR001647">
    <property type="entry name" value="HTH_TetR"/>
</dbReference>
<dbReference type="RefSeq" id="WP_037615271.1">
    <property type="nucleotide sequence ID" value="NZ_JPEN01000038.1"/>
</dbReference>
<dbReference type="Gene3D" id="1.10.357.10">
    <property type="entry name" value="Tetracycline Repressor, domain 2"/>
    <property type="match status" value="1"/>
</dbReference>
<dbReference type="Proteomes" id="UP000030019">
    <property type="component" value="Unassembled WGS sequence"/>
</dbReference>
<dbReference type="eggNOG" id="COG1309">
    <property type="taxonomic scope" value="Bacteria"/>
</dbReference>
<reference evidence="4 5" key="1">
    <citation type="submission" date="2014-06" db="EMBL/GenBank/DDBJ databases">
        <authorList>
            <person name="Teng J.L."/>
            <person name="Huang Y."/>
            <person name="Tse H."/>
            <person name="Lau S.K."/>
            <person name="Woo P.C."/>
        </authorList>
    </citation>
    <scope>NUCLEOTIDE SEQUENCE [LARGE SCALE GENOMIC DNA]</scope>
    <source>
        <strain evidence="4 5">HKU4</strain>
    </source>
</reference>
<dbReference type="AlphaFoldDB" id="A0A0A0DG20"/>
<evidence type="ECO:0000256" key="2">
    <source>
        <dbReference type="PROSITE-ProRule" id="PRU00335"/>
    </source>
</evidence>
<protein>
    <submittedName>
        <fullName evidence="4">Transcriptional regulator, TetR family</fullName>
    </submittedName>
</protein>
<organism evidence="4 5">
    <name type="scientific">Streptococcus sinensis</name>
    <dbReference type="NCBI Taxonomy" id="176090"/>
    <lineage>
        <taxon>Bacteria</taxon>
        <taxon>Bacillati</taxon>
        <taxon>Bacillota</taxon>
        <taxon>Bacilli</taxon>
        <taxon>Lactobacillales</taxon>
        <taxon>Streptococcaceae</taxon>
        <taxon>Streptococcus</taxon>
    </lineage>
</organism>
<dbReference type="EMBL" id="JPEN01000038">
    <property type="protein sequence ID" value="KGM37686.1"/>
    <property type="molecule type" value="Genomic_DNA"/>
</dbReference>
<dbReference type="STRING" id="176090.SSIN_0480"/>
<keyword evidence="1 2" id="KW-0238">DNA-binding</keyword>
<keyword evidence="5" id="KW-1185">Reference proteome</keyword>
<dbReference type="PROSITE" id="PS01081">
    <property type="entry name" value="HTH_TETR_1"/>
    <property type="match status" value="1"/>
</dbReference>
<dbReference type="InterPro" id="IPR023772">
    <property type="entry name" value="DNA-bd_HTH_TetR-type_CS"/>
</dbReference>